<proteinExistence type="predicted"/>
<evidence type="ECO:0000313" key="1">
    <source>
        <dbReference type="EMBL" id="KAI7727078.1"/>
    </source>
</evidence>
<dbReference type="Proteomes" id="UP001206925">
    <property type="component" value="Unassembled WGS sequence"/>
</dbReference>
<dbReference type="EMBL" id="JAMZMK010011452">
    <property type="protein sequence ID" value="KAI7727078.1"/>
    <property type="molecule type" value="Genomic_DNA"/>
</dbReference>
<feature type="non-terminal residue" evidence="1">
    <location>
        <position position="20"/>
    </location>
</feature>
<sequence length="20" mass="2369">MYKYGVAHMDGLVEDMMSYK</sequence>
<protein>
    <submittedName>
        <fullName evidence="1">Uncharacterized protein</fullName>
    </submittedName>
</protein>
<name>A0AAD5G494_AMBAR</name>
<keyword evidence="2" id="KW-1185">Reference proteome</keyword>
<organism evidence="1 2">
    <name type="scientific">Ambrosia artemisiifolia</name>
    <name type="common">Common ragweed</name>
    <dbReference type="NCBI Taxonomy" id="4212"/>
    <lineage>
        <taxon>Eukaryota</taxon>
        <taxon>Viridiplantae</taxon>
        <taxon>Streptophyta</taxon>
        <taxon>Embryophyta</taxon>
        <taxon>Tracheophyta</taxon>
        <taxon>Spermatophyta</taxon>
        <taxon>Magnoliopsida</taxon>
        <taxon>eudicotyledons</taxon>
        <taxon>Gunneridae</taxon>
        <taxon>Pentapetalae</taxon>
        <taxon>asterids</taxon>
        <taxon>campanulids</taxon>
        <taxon>Asterales</taxon>
        <taxon>Asteraceae</taxon>
        <taxon>Asteroideae</taxon>
        <taxon>Heliantheae alliance</taxon>
        <taxon>Heliantheae</taxon>
        <taxon>Ambrosia</taxon>
    </lineage>
</organism>
<accession>A0AAD5G494</accession>
<gene>
    <name evidence="1" type="ORF">M8C21_027472</name>
</gene>
<evidence type="ECO:0000313" key="2">
    <source>
        <dbReference type="Proteomes" id="UP001206925"/>
    </source>
</evidence>
<reference evidence="1" key="1">
    <citation type="submission" date="2022-06" db="EMBL/GenBank/DDBJ databases">
        <title>Uncovering the hologenomic basis of an extraordinary plant invasion.</title>
        <authorList>
            <person name="Bieker V.C."/>
            <person name="Martin M.D."/>
            <person name="Gilbert T."/>
            <person name="Hodgins K."/>
            <person name="Battlay P."/>
            <person name="Petersen B."/>
            <person name="Wilson J."/>
        </authorList>
    </citation>
    <scope>NUCLEOTIDE SEQUENCE</scope>
    <source>
        <strain evidence="1">AA19_3_7</strain>
        <tissue evidence="1">Leaf</tissue>
    </source>
</reference>
<dbReference type="AlphaFoldDB" id="A0AAD5G494"/>
<comment type="caution">
    <text evidence="1">The sequence shown here is derived from an EMBL/GenBank/DDBJ whole genome shotgun (WGS) entry which is preliminary data.</text>
</comment>